<evidence type="ECO:0000259" key="7">
    <source>
        <dbReference type="Pfam" id="PF00441"/>
    </source>
</evidence>
<dbReference type="PROSITE" id="PS00072">
    <property type="entry name" value="ACYL_COA_DH_1"/>
    <property type="match status" value="1"/>
</dbReference>
<dbReference type="RefSeq" id="WP_057817289.1">
    <property type="nucleotide sequence ID" value="NZ_CP031599.1"/>
</dbReference>
<dbReference type="InterPro" id="IPR006091">
    <property type="entry name" value="Acyl-CoA_Oxase/DH_mid-dom"/>
</dbReference>
<dbReference type="Pfam" id="PF02771">
    <property type="entry name" value="Acyl-CoA_dh_N"/>
    <property type="match status" value="1"/>
</dbReference>
<feature type="domain" description="Acyl-CoA dehydrogenase/oxidase C-terminal" evidence="7">
    <location>
        <begin position="227"/>
        <end position="378"/>
    </location>
</feature>
<sequence length="390" mass="42214">MMFDLPEDVREVQQMVRRVANERVAPRAHEIDRSGEYPQDMFDLLRELGMFTLPFPAEHGGMGSQLAACVAVEELARVCYNTAYLLIVQWVPFGAILFGGDEAQKARFLPGLADGSLRSALAVTEPQSGSDVAGIRTRAVREGDAYRINGQKIWSTNSAVADFVLVAAKTGASDSTGEINFFIVEKGTKGFELGRKEDKLGARGVPSNALHFEDMIVPAANRIGPEGRGFKIVMEAFNQSRPIIGARGVGLAQGAMELARDFILERQAFGQAVSDFQGVRWMIADMATGVEASRLLVYRAAALVDAGKTGTELAAAAAMAKRFATDTAMQVAQDAVQLFGAAGISSEVPINRYFRDAKVLQIIEGTNQIQRNIISNTILGRPRTSTRGPR</sequence>
<keyword evidence="11" id="KW-1185">Reference proteome</keyword>
<dbReference type="InterPro" id="IPR036250">
    <property type="entry name" value="AcylCo_DH-like_C"/>
</dbReference>
<reference evidence="10 11" key="1">
    <citation type="submission" date="2015-04" db="EMBL/GenBank/DDBJ databases">
        <title>The draft genome sequence of Roseovarius indicus B108T.</title>
        <authorList>
            <person name="Li G."/>
            <person name="Lai Q."/>
            <person name="Shao Z."/>
            <person name="Yan P."/>
        </authorList>
    </citation>
    <scope>NUCLEOTIDE SEQUENCE [LARGE SCALE GENOMIC DNA]</scope>
    <source>
        <strain evidence="10 11">B108</strain>
    </source>
</reference>
<gene>
    <name evidence="10" type="ORF">XM52_15540</name>
</gene>
<dbReference type="SUPFAM" id="SSF47203">
    <property type="entry name" value="Acyl-CoA dehydrogenase C-terminal domain-like"/>
    <property type="match status" value="1"/>
</dbReference>
<dbReference type="PANTHER" id="PTHR43884">
    <property type="entry name" value="ACYL-COA DEHYDROGENASE"/>
    <property type="match status" value="1"/>
</dbReference>
<evidence type="ECO:0000256" key="6">
    <source>
        <dbReference type="RuleBase" id="RU362125"/>
    </source>
</evidence>
<dbReference type="PATRIC" id="fig|540747.5.peg.807"/>
<name>A0A0T5P7Z2_9RHOB</name>
<accession>A0A0T5P7Z2</accession>
<comment type="caution">
    <text evidence="10">The sequence shown here is derived from an EMBL/GenBank/DDBJ whole genome shotgun (WGS) entry which is preliminary data.</text>
</comment>
<keyword evidence="3 6" id="KW-0285">Flavoprotein</keyword>
<evidence type="ECO:0000313" key="10">
    <source>
        <dbReference type="EMBL" id="KRS17073.1"/>
    </source>
</evidence>
<feature type="domain" description="Acyl-CoA dehydrogenase/oxidase N-terminal" evidence="9">
    <location>
        <begin position="7"/>
        <end position="115"/>
    </location>
</feature>
<keyword evidence="4 6" id="KW-0274">FAD</keyword>
<dbReference type="GO" id="GO:0050660">
    <property type="term" value="F:flavin adenine dinucleotide binding"/>
    <property type="evidence" value="ECO:0007669"/>
    <property type="project" value="InterPro"/>
</dbReference>
<evidence type="ECO:0000256" key="3">
    <source>
        <dbReference type="ARBA" id="ARBA00022630"/>
    </source>
</evidence>
<comment type="similarity">
    <text evidence="2 6">Belongs to the acyl-CoA dehydrogenase family.</text>
</comment>
<dbReference type="Gene3D" id="1.10.540.10">
    <property type="entry name" value="Acyl-CoA dehydrogenase/oxidase, N-terminal domain"/>
    <property type="match status" value="1"/>
</dbReference>
<evidence type="ECO:0000256" key="1">
    <source>
        <dbReference type="ARBA" id="ARBA00001974"/>
    </source>
</evidence>
<evidence type="ECO:0000256" key="4">
    <source>
        <dbReference type="ARBA" id="ARBA00022827"/>
    </source>
</evidence>
<evidence type="ECO:0000313" key="11">
    <source>
        <dbReference type="Proteomes" id="UP000051401"/>
    </source>
</evidence>
<dbReference type="FunFam" id="2.40.110.10:FF:000002">
    <property type="entry name" value="Acyl-CoA dehydrogenase fadE12"/>
    <property type="match status" value="1"/>
</dbReference>
<protein>
    <submittedName>
        <fullName evidence="10">Acyl-CoA dehydrogenase</fullName>
    </submittedName>
</protein>
<feature type="domain" description="Acyl-CoA oxidase/dehydrogenase middle" evidence="8">
    <location>
        <begin position="120"/>
        <end position="215"/>
    </location>
</feature>
<dbReference type="STRING" id="540747.SAMN04488031_11091"/>
<proteinExistence type="inferred from homology"/>
<dbReference type="PIRSF" id="PIRSF016578">
    <property type="entry name" value="HsaA"/>
    <property type="match status" value="1"/>
</dbReference>
<evidence type="ECO:0000259" key="9">
    <source>
        <dbReference type="Pfam" id="PF02771"/>
    </source>
</evidence>
<dbReference type="PANTHER" id="PTHR43884:SF12">
    <property type="entry name" value="ISOVALERYL-COA DEHYDROGENASE, MITOCHONDRIAL-RELATED"/>
    <property type="match status" value="1"/>
</dbReference>
<evidence type="ECO:0000256" key="5">
    <source>
        <dbReference type="ARBA" id="ARBA00023002"/>
    </source>
</evidence>
<dbReference type="EMBL" id="LAXI01000010">
    <property type="protein sequence ID" value="KRS17073.1"/>
    <property type="molecule type" value="Genomic_DNA"/>
</dbReference>
<dbReference type="FunFam" id="1.20.140.10:FF:000011">
    <property type="entry name" value="Medium-chain specific acyl-CoA dehydrogenase, mitochondrial"/>
    <property type="match status" value="1"/>
</dbReference>
<dbReference type="AlphaFoldDB" id="A0A0T5P7Z2"/>
<dbReference type="InterPro" id="IPR046373">
    <property type="entry name" value="Acyl-CoA_Oxase/DH_mid-dom_sf"/>
</dbReference>
<evidence type="ECO:0000259" key="8">
    <source>
        <dbReference type="Pfam" id="PF02770"/>
    </source>
</evidence>
<dbReference type="InterPro" id="IPR013786">
    <property type="entry name" value="AcylCoA_DH/ox_N"/>
</dbReference>
<dbReference type="InterPro" id="IPR006089">
    <property type="entry name" value="Acyl-CoA_DH_CS"/>
</dbReference>
<dbReference type="InterPro" id="IPR009075">
    <property type="entry name" value="AcylCo_DH/oxidase_C"/>
</dbReference>
<dbReference type="InterPro" id="IPR037069">
    <property type="entry name" value="AcylCoA_DH/ox_N_sf"/>
</dbReference>
<dbReference type="SUPFAM" id="SSF56645">
    <property type="entry name" value="Acyl-CoA dehydrogenase NM domain-like"/>
    <property type="match status" value="1"/>
</dbReference>
<evidence type="ECO:0000256" key="2">
    <source>
        <dbReference type="ARBA" id="ARBA00009347"/>
    </source>
</evidence>
<dbReference type="Pfam" id="PF02770">
    <property type="entry name" value="Acyl-CoA_dh_M"/>
    <property type="match status" value="1"/>
</dbReference>
<dbReference type="OrthoDB" id="9775090at2"/>
<dbReference type="Pfam" id="PF00441">
    <property type="entry name" value="Acyl-CoA_dh_1"/>
    <property type="match status" value="1"/>
</dbReference>
<dbReference type="Gene3D" id="1.20.140.10">
    <property type="entry name" value="Butyryl-CoA Dehydrogenase, subunit A, domain 3"/>
    <property type="match status" value="1"/>
</dbReference>
<comment type="cofactor">
    <cofactor evidence="1 6">
        <name>FAD</name>
        <dbReference type="ChEBI" id="CHEBI:57692"/>
    </cofactor>
</comment>
<dbReference type="GO" id="GO:0003995">
    <property type="term" value="F:acyl-CoA dehydrogenase activity"/>
    <property type="evidence" value="ECO:0007669"/>
    <property type="project" value="InterPro"/>
</dbReference>
<dbReference type="Proteomes" id="UP000051401">
    <property type="component" value="Unassembled WGS sequence"/>
</dbReference>
<dbReference type="InterPro" id="IPR009100">
    <property type="entry name" value="AcylCoA_DH/oxidase_NM_dom_sf"/>
</dbReference>
<dbReference type="Gene3D" id="2.40.110.10">
    <property type="entry name" value="Butyryl-CoA Dehydrogenase, subunit A, domain 2"/>
    <property type="match status" value="1"/>
</dbReference>
<organism evidence="10 11">
    <name type="scientific">Roseovarius indicus</name>
    <dbReference type="NCBI Taxonomy" id="540747"/>
    <lineage>
        <taxon>Bacteria</taxon>
        <taxon>Pseudomonadati</taxon>
        <taxon>Pseudomonadota</taxon>
        <taxon>Alphaproteobacteria</taxon>
        <taxon>Rhodobacterales</taxon>
        <taxon>Roseobacteraceae</taxon>
        <taxon>Roseovarius</taxon>
    </lineage>
</organism>
<keyword evidence="5 6" id="KW-0560">Oxidoreductase</keyword>